<organism evidence="10">
    <name type="scientific">hydrothermal vent metagenome</name>
    <dbReference type="NCBI Taxonomy" id="652676"/>
    <lineage>
        <taxon>unclassified sequences</taxon>
        <taxon>metagenomes</taxon>
        <taxon>ecological metagenomes</taxon>
    </lineage>
</organism>
<evidence type="ECO:0000256" key="3">
    <source>
        <dbReference type="ARBA" id="ARBA00022519"/>
    </source>
</evidence>
<dbReference type="NCBIfam" id="NF002475">
    <property type="entry name" value="PRK01723.1"/>
    <property type="match status" value="1"/>
</dbReference>
<evidence type="ECO:0000256" key="5">
    <source>
        <dbReference type="ARBA" id="ARBA00022741"/>
    </source>
</evidence>
<keyword evidence="3" id="KW-0997">Cell inner membrane</keyword>
<evidence type="ECO:0000256" key="9">
    <source>
        <dbReference type="ARBA" id="ARBA00023136"/>
    </source>
</evidence>
<evidence type="ECO:0000256" key="2">
    <source>
        <dbReference type="ARBA" id="ARBA00022475"/>
    </source>
</evidence>
<dbReference type="InterPro" id="IPR022826">
    <property type="entry name" value="KDO_kinase"/>
</dbReference>
<dbReference type="GO" id="GO:0005886">
    <property type="term" value="C:plasma membrane"/>
    <property type="evidence" value="ECO:0007669"/>
    <property type="project" value="UniProtKB-SubCell"/>
</dbReference>
<dbReference type="GO" id="GO:0016773">
    <property type="term" value="F:phosphotransferase activity, alcohol group as acceptor"/>
    <property type="evidence" value="ECO:0007669"/>
    <property type="project" value="InterPro"/>
</dbReference>
<keyword evidence="8" id="KW-0448">Lipopolysaccharide biosynthesis</keyword>
<proteinExistence type="inferred from homology"/>
<keyword evidence="5" id="KW-0547">Nucleotide-binding</keyword>
<evidence type="ECO:0000256" key="1">
    <source>
        <dbReference type="ARBA" id="ARBA00004515"/>
    </source>
</evidence>
<name>A0A3B0Y9K4_9ZZZZ</name>
<keyword evidence="7" id="KW-0067">ATP-binding</keyword>
<keyword evidence="6" id="KW-0418">Kinase</keyword>
<evidence type="ECO:0008006" key="11">
    <source>
        <dbReference type="Google" id="ProtNLM"/>
    </source>
</evidence>
<accession>A0A3B0Y9K4</accession>
<dbReference type="Gene3D" id="1.10.510.10">
    <property type="entry name" value="Transferase(Phosphotransferase) domain 1"/>
    <property type="match status" value="1"/>
</dbReference>
<keyword evidence="9" id="KW-0472">Membrane</keyword>
<dbReference type="GO" id="GO:0005524">
    <property type="term" value="F:ATP binding"/>
    <property type="evidence" value="ECO:0007669"/>
    <property type="project" value="UniProtKB-KW"/>
</dbReference>
<dbReference type="EMBL" id="UOFI01000067">
    <property type="protein sequence ID" value="VAW65294.1"/>
    <property type="molecule type" value="Genomic_DNA"/>
</dbReference>
<gene>
    <name evidence="10" type="ORF">MNBD_GAMMA09-2911</name>
</gene>
<dbReference type="SUPFAM" id="SSF56112">
    <property type="entry name" value="Protein kinase-like (PK-like)"/>
    <property type="match status" value="1"/>
</dbReference>
<evidence type="ECO:0000256" key="8">
    <source>
        <dbReference type="ARBA" id="ARBA00022985"/>
    </source>
</evidence>
<dbReference type="AlphaFoldDB" id="A0A3B0Y9K4"/>
<keyword evidence="2" id="KW-1003">Cell membrane</keyword>
<evidence type="ECO:0000256" key="6">
    <source>
        <dbReference type="ARBA" id="ARBA00022777"/>
    </source>
</evidence>
<dbReference type="Pfam" id="PF06293">
    <property type="entry name" value="Kdo"/>
    <property type="match status" value="1"/>
</dbReference>
<protein>
    <recommendedName>
        <fullName evidence="11">3-deoxy-D-manno-octulosonic acid kinase</fullName>
    </recommendedName>
</protein>
<dbReference type="GO" id="GO:0009103">
    <property type="term" value="P:lipopolysaccharide biosynthetic process"/>
    <property type="evidence" value="ECO:0007669"/>
    <property type="project" value="UniProtKB-KW"/>
</dbReference>
<evidence type="ECO:0000313" key="10">
    <source>
        <dbReference type="EMBL" id="VAW65294.1"/>
    </source>
</evidence>
<sequence length="259" mass="30212">MRLNYGQINLFHTTASRLLHHNACYLLYNSDLLTQPDTALLNEAIFQQADSCQKITVGGRGQAWFIDIFGLSTVLRCYQRGGLVARFNQQSYLGVRPEHSRAFREWRLLEWMHGQGLPVPQPVAASVCRWPFNFSPLYRARILIQRIADTQTLDYYLGQQPMDHALWRSIGGCIRVFHNQGIYHADLNANNILLDTQQRVYLIDFDKAEQRMLSAQPAQWKTANLQRLKRSLLKQQGLSERYYFREDDWQVLVEGYEES</sequence>
<dbReference type="GO" id="GO:0016301">
    <property type="term" value="F:kinase activity"/>
    <property type="evidence" value="ECO:0007669"/>
    <property type="project" value="UniProtKB-KW"/>
</dbReference>
<keyword evidence="4" id="KW-0808">Transferase</keyword>
<reference evidence="10" key="1">
    <citation type="submission" date="2018-06" db="EMBL/GenBank/DDBJ databases">
        <authorList>
            <person name="Zhirakovskaya E."/>
        </authorList>
    </citation>
    <scope>NUCLEOTIDE SEQUENCE</scope>
</reference>
<evidence type="ECO:0000256" key="7">
    <source>
        <dbReference type="ARBA" id="ARBA00022840"/>
    </source>
</evidence>
<dbReference type="HAMAP" id="MF_00521">
    <property type="entry name" value="KDO_kinase"/>
    <property type="match status" value="1"/>
</dbReference>
<comment type="subcellular location">
    <subcellularLocation>
        <location evidence="1">Cell inner membrane</location>
        <topology evidence="1">Peripheral membrane protein</topology>
        <orientation evidence="1">Cytoplasmic side</orientation>
    </subcellularLocation>
</comment>
<dbReference type="InterPro" id="IPR011009">
    <property type="entry name" value="Kinase-like_dom_sf"/>
</dbReference>
<evidence type="ECO:0000256" key="4">
    <source>
        <dbReference type="ARBA" id="ARBA00022679"/>
    </source>
</evidence>